<protein>
    <recommendedName>
        <fullName evidence="3 8">3-deoxy-D-manno-octulosonic acid transferase</fullName>
        <shortName evidence="8">Kdo transferase</shortName>
        <ecNumber evidence="2 8">2.4.99.12</ecNumber>
    </recommendedName>
    <alternativeName>
        <fullName evidence="5 8">Lipid IV(A) 3-deoxy-D-manno-octulosonic acid transferase</fullName>
    </alternativeName>
</protein>
<evidence type="ECO:0000256" key="1">
    <source>
        <dbReference type="ARBA" id="ARBA00004713"/>
    </source>
</evidence>
<comment type="catalytic activity">
    <reaction evidence="6 8">
        <text>lipid IVA (E. coli) + CMP-3-deoxy-beta-D-manno-octulosonate = alpha-Kdo-(2-&gt;6)-lipid IVA (E. coli) + CMP + H(+)</text>
        <dbReference type="Rhea" id="RHEA:28066"/>
        <dbReference type="ChEBI" id="CHEBI:15378"/>
        <dbReference type="ChEBI" id="CHEBI:58603"/>
        <dbReference type="ChEBI" id="CHEBI:60364"/>
        <dbReference type="ChEBI" id="CHEBI:60377"/>
        <dbReference type="ChEBI" id="CHEBI:85987"/>
        <dbReference type="EC" id="2.4.99.12"/>
    </reaction>
</comment>
<sequence length="414" mass="47267">MHRIYNVLVKLSSAVLELAGIFSPKLKEFTAGRKDLFSKLEKNLDRNSEYFWIHAASLGEFEMAVPLLKLLKQKFPETKTVVSFFSPSGYNNKKNHALVDHFTYLPLDTKENARKFIEMLNPKMAFFIKYDFWPNFLHELKSKQIRTFLVSGVFRRDQAFFKRYGKWMAESLEAFEHFFVQNKESETLLNSIDFDNVTVAGDTRFDRVAAQIEADNQIDFIEDFKQDNLLVVCGSTWPEDEELMANFINNSRSIKFIIAPHEIKPAKIEKLYRALKIPTIKYSEMQGKDLASYSVLILDTIGLLGRAYSYADIAYVGGAAGTTGLHNILEPATFGIPIVIGAHYSKFPEAKKLRQLSGLFSVKDDQEFSAIMTKLSADAVFREKCGMIAGHFINSNTGAVRILEEYLAESLRKY</sequence>
<dbReference type="Pfam" id="PF04413">
    <property type="entry name" value="Glycos_transf_N"/>
    <property type="match status" value="1"/>
</dbReference>
<comment type="function">
    <text evidence="8">Involved in lipopolysaccharide (LPS) biosynthesis. Catalyzes the transfer of 3-deoxy-D-manno-octulosonate (Kdo) residue(s) from CMP-Kdo to lipid IV(A), the tetraacyldisaccharide-1,4'-bisphosphate precursor of lipid A.</text>
</comment>
<proteinExistence type="inferred from homology"/>
<organism evidence="10 11">
    <name type="scientific">Christiangramia sabulilitoris</name>
    <dbReference type="NCBI Taxonomy" id="2583991"/>
    <lineage>
        <taxon>Bacteria</taxon>
        <taxon>Pseudomonadati</taxon>
        <taxon>Bacteroidota</taxon>
        <taxon>Flavobacteriia</taxon>
        <taxon>Flavobacteriales</taxon>
        <taxon>Flavobacteriaceae</taxon>
        <taxon>Christiangramia</taxon>
    </lineage>
</organism>
<dbReference type="GO" id="GO:0043842">
    <property type="term" value="F:Kdo transferase activity"/>
    <property type="evidence" value="ECO:0007669"/>
    <property type="project" value="UniProtKB-EC"/>
</dbReference>
<keyword evidence="4 8" id="KW-0808">Transferase</keyword>
<dbReference type="Proteomes" id="UP000315131">
    <property type="component" value="Unassembled WGS sequence"/>
</dbReference>
<keyword evidence="8" id="KW-1003">Cell membrane</keyword>
<evidence type="ECO:0000256" key="7">
    <source>
        <dbReference type="PIRSR" id="PIRSR639901-1"/>
    </source>
</evidence>
<gene>
    <name evidence="10" type="ORF">FGM01_11585</name>
</gene>
<comment type="similarity">
    <text evidence="8">Belongs to the glycosyltransferase group 1 family.</text>
</comment>
<evidence type="ECO:0000256" key="3">
    <source>
        <dbReference type="ARBA" id="ARBA00019077"/>
    </source>
</evidence>
<evidence type="ECO:0000313" key="10">
    <source>
        <dbReference type="EMBL" id="TRO64142.1"/>
    </source>
</evidence>
<feature type="domain" description="3-deoxy-D-manno-octulosonic-acid transferase N-terminal" evidence="9">
    <location>
        <begin position="45"/>
        <end position="206"/>
    </location>
</feature>
<dbReference type="InterPro" id="IPR039901">
    <property type="entry name" value="Kdotransferase"/>
</dbReference>
<evidence type="ECO:0000256" key="2">
    <source>
        <dbReference type="ARBA" id="ARBA00012621"/>
    </source>
</evidence>
<dbReference type="RefSeq" id="WP_143411339.1">
    <property type="nucleotide sequence ID" value="NZ_VHSF01000003.1"/>
</dbReference>
<dbReference type="GO" id="GO:0009245">
    <property type="term" value="P:lipid A biosynthetic process"/>
    <property type="evidence" value="ECO:0007669"/>
    <property type="project" value="TreeGrafter"/>
</dbReference>
<evidence type="ECO:0000256" key="8">
    <source>
        <dbReference type="RuleBase" id="RU365103"/>
    </source>
</evidence>
<keyword evidence="8" id="KW-0472">Membrane</keyword>
<evidence type="ECO:0000256" key="5">
    <source>
        <dbReference type="ARBA" id="ARBA00031445"/>
    </source>
</evidence>
<evidence type="ECO:0000256" key="4">
    <source>
        <dbReference type="ARBA" id="ARBA00022679"/>
    </source>
</evidence>
<dbReference type="GO" id="GO:0005886">
    <property type="term" value="C:plasma membrane"/>
    <property type="evidence" value="ECO:0007669"/>
    <property type="project" value="UniProtKB-SubCell"/>
</dbReference>
<dbReference type="EC" id="2.4.99.12" evidence="2 8"/>
<evidence type="ECO:0000313" key="11">
    <source>
        <dbReference type="Proteomes" id="UP000315131"/>
    </source>
</evidence>
<dbReference type="Gene3D" id="3.40.50.11720">
    <property type="entry name" value="3-Deoxy-D-manno-octulosonic-acid transferase, N-terminal domain"/>
    <property type="match status" value="1"/>
</dbReference>
<evidence type="ECO:0000259" key="9">
    <source>
        <dbReference type="Pfam" id="PF04413"/>
    </source>
</evidence>
<feature type="active site" description="Proton acceptor" evidence="7">
    <location>
        <position position="60"/>
    </location>
</feature>
<keyword evidence="8" id="KW-0448">Lipopolysaccharide biosynthesis</keyword>
<dbReference type="GO" id="GO:0009244">
    <property type="term" value="P:lipopolysaccharide core region biosynthetic process"/>
    <property type="evidence" value="ECO:0007669"/>
    <property type="project" value="UniProtKB-UniRule"/>
</dbReference>
<keyword evidence="11" id="KW-1185">Reference proteome</keyword>
<comment type="subcellular location">
    <subcellularLocation>
        <location evidence="8">Cell membrane</location>
    </subcellularLocation>
</comment>
<evidence type="ECO:0000256" key="6">
    <source>
        <dbReference type="ARBA" id="ARBA00049183"/>
    </source>
</evidence>
<dbReference type="InterPro" id="IPR007507">
    <property type="entry name" value="Glycos_transf_N"/>
</dbReference>
<comment type="pathway">
    <text evidence="1 8">Bacterial outer membrane biogenesis; LPS core biosynthesis.</text>
</comment>
<dbReference type="InterPro" id="IPR038107">
    <property type="entry name" value="Glycos_transf_N_sf"/>
</dbReference>
<dbReference type="AlphaFoldDB" id="A0A550HZI3"/>
<dbReference type="Gene3D" id="3.40.50.2000">
    <property type="entry name" value="Glycogen Phosphorylase B"/>
    <property type="match status" value="1"/>
</dbReference>
<dbReference type="EMBL" id="VHSF01000003">
    <property type="protein sequence ID" value="TRO64142.1"/>
    <property type="molecule type" value="Genomic_DNA"/>
</dbReference>
<name>A0A550HZI3_9FLAO</name>
<comment type="caution">
    <text evidence="10">The sequence shown here is derived from an EMBL/GenBank/DDBJ whole genome shotgun (WGS) entry which is preliminary data.</text>
</comment>
<dbReference type="UniPathway" id="UPA00958"/>
<dbReference type="OrthoDB" id="9789797at2"/>
<dbReference type="PANTHER" id="PTHR42755">
    <property type="entry name" value="3-DEOXY-MANNO-OCTULOSONATE CYTIDYLYLTRANSFERASE"/>
    <property type="match status" value="1"/>
</dbReference>
<dbReference type="PANTHER" id="PTHR42755:SF1">
    <property type="entry name" value="3-DEOXY-D-MANNO-OCTULOSONIC ACID TRANSFERASE, MITOCHONDRIAL-RELATED"/>
    <property type="match status" value="1"/>
</dbReference>
<accession>A0A550HZI3</accession>
<reference evidence="10 11" key="1">
    <citation type="submission" date="2019-06" db="EMBL/GenBank/DDBJ databases">
        <title>Gramella sabulilitoris sp. nov., isolated from a marine sand.</title>
        <authorList>
            <person name="Yoon J.-H."/>
        </authorList>
    </citation>
    <scope>NUCLEOTIDE SEQUENCE [LARGE SCALE GENOMIC DNA]</scope>
    <source>
        <strain evidence="10 11">HSMS-1</strain>
    </source>
</reference>